<gene>
    <name evidence="9" type="ORF">AND_001958</name>
</gene>
<sequence>MTTMTTTTTTTTVVLKEVLAAKNYTLKPRVVLPEDYVKVCQDDLVHQLRFMRHNADPQANDVLNGVLAGLDATPCPRQITLQDDRSEQFMTAKKYFIIFTNNLPSGVAEFRKFLSWKVIRFGSARLVVLVLLLDPQFDALQMFGFGRYELVYNLVLLFYNRQGVVESFTLEPFQRKVIPLHTVQPDFGTLEELFYRQYRDLHGHELNVYFTRGDISQRTLTTNRYAYFIDVLARRLNARYRIHTDSIGKWNEQHRMDFGMVYDSYGNHPIKRIPLRQFSYHCILSPRSHRKSFIRILIDPFNWIVWMGLVGVTLLTSYLLHRYGFHRPKSWPTVYFWIFQTFINGPPRAGVYTRAGNCILTAYIYVSLILATLYQSTLTSHLSRSLYYPEYETVRDVNDSGIPVFVSPFVKHVSTIRFAGQVDRQQIVDPAQQMMQHGVPTFHMVIPCDVAEQLVLIGASGSVHLVKERVAPFQDTFVLFRYSPFDELLDFHWTAFLEGDLFRYWTTRNKNVGNYRGSFGGLRRPGIQHTKAWTADESIRAFRVSDLLICWSIVAVGLMLALGSFCIERVLARKKKRQNQKDRKVRPPSRKGTPVVVEFSIFVQHKHQHQQQHQLLYAANHRHLR</sequence>
<dbReference type="eggNOG" id="ENOG502T75T">
    <property type="taxonomic scope" value="Eukaryota"/>
</dbReference>
<dbReference type="AlphaFoldDB" id="W5JSG6"/>
<dbReference type="OMA" id="LTTHECY"/>
<dbReference type="HOGENOM" id="CLU_437570_0_0_1"/>
<reference evidence="9 11" key="1">
    <citation type="journal article" date="2010" name="BMC Genomics">
        <title>Combination of measures distinguishes pre-miRNAs from other stem-loops in the genome of the newly sequenced Anopheles darlingi.</title>
        <authorList>
            <person name="Mendes N.D."/>
            <person name="Freitas A.T."/>
            <person name="Vasconcelos A.T."/>
            <person name="Sagot M.F."/>
        </authorList>
    </citation>
    <scope>NUCLEOTIDE SEQUENCE</scope>
</reference>
<reference evidence="9" key="2">
    <citation type="submission" date="2010-05" db="EMBL/GenBank/DDBJ databases">
        <authorList>
            <person name="Almeida L.G."/>
            <person name="Nicolas M.F."/>
            <person name="Souza R.C."/>
            <person name="Vasconcelos A.T.R."/>
        </authorList>
    </citation>
    <scope>NUCLEOTIDE SEQUENCE</scope>
</reference>
<dbReference type="VEuPathDB" id="VectorBase:ADAC001958"/>
<dbReference type="EMBL" id="ADMH02000484">
    <property type="protein sequence ID" value="ETN66248.1"/>
    <property type="molecule type" value="Genomic_DNA"/>
</dbReference>
<feature type="transmembrane region" description="Helical" evidence="8">
    <location>
        <begin position="551"/>
        <end position="571"/>
    </location>
</feature>
<evidence type="ECO:0008006" key="12">
    <source>
        <dbReference type="Google" id="ProtNLM"/>
    </source>
</evidence>
<dbReference type="GO" id="GO:0005886">
    <property type="term" value="C:plasma membrane"/>
    <property type="evidence" value="ECO:0007669"/>
    <property type="project" value="UniProtKB-SubCell"/>
</dbReference>
<name>W5JSG6_ANODA</name>
<keyword evidence="3 8" id="KW-0812">Transmembrane</keyword>
<organism evidence="9">
    <name type="scientific">Anopheles darlingi</name>
    <name type="common">Mosquito</name>
    <dbReference type="NCBI Taxonomy" id="43151"/>
    <lineage>
        <taxon>Eukaryota</taxon>
        <taxon>Metazoa</taxon>
        <taxon>Ecdysozoa</taxon>
        <taxon>Arthropoda</taxon>
        <taxon>Hexapoda</taxon>
        <taxon>Insecta</taxon>
        <taxon>Pterygota</taxon>
        <taxon>Neoptera</taxon>
        <taxon>Endopterygota</taxon>
        <taxon>Diptera</taxon>
        <taxon>Nematocera</taxon>
        <taxon>Culicoidea</taxon>
        <taxon>Culicidae</taxon>
        <taxon>Anophelinae</taxon>
        <taxon>Anopheles</taxon>
    </lineage>
</organism>
<reference evidence="10" key="4">
    <citation type="submission" date="2015-06" db="UniProtKB">
        <authorList>
            <consortium name="EnsemblMetazoa"/>
        </authorList>
    </citation>
    <scope>IDENTIFICATION</scope>
</reference>
<keyword evidence="6" id="KW-0675">Receptor</keyword>
<evidence type="ECO:0000256" key="6">
    <source>
        <dbReference type="ARBA" id="ARBA00023170"/>
    </source>
</evidence>
<dbReference type="STRING" id="43151.W5JSG6"/>
<dbReference type="EnsemblMetazoa" id="ADAC001958-RA">
    <property type="protein sequence ID" value="ADAC001958-PA"/>
    <property type="gene ID" value="ADAC001958"/>
</dbReference>
<keyword evidence="2" id="KW-1003">Cell membrane</keyword>
<evidence type="ECO:0000256" key="1">
    <source>
        <dbReference type="ARBA" id="ARBA00004651"/>
    </source>
</evidence>
<keyword evidence="11" id="KW-1185">Reference proteome</keyword>
<evidence type="ECO:0000256" key="4">
    <source>
        <dbReference type="ARBA" id="ARBA00022989"/>
    </source>
</evidence>
<evidence type="ECO:0000256" key="3">
    <source>
        <dbReference type="ARBA" id="ARBA00022692"/>
    </source>
</evidence>
<feature type="transmembrane region" description="Helical" evidence="8">
    <location>
        <begin position="301"/>
        <end position="320"/>
    </location>
</feature>
<dbReference type="PANTHER" id="PTHR42643">
    <property type="entry name" value="IONOTROPIC RECEPTOR 20A-RELATED"/>
    <property type="match status" value="1"/>
</dbReference>
<evidence type="ECO:0000256" key="5">
    <source>
        <dbReference type="ARBA" id="ARBA00023136"/>
    </source>
</evidence>
<protein>
    <recommendedName>
        <fullName evidence="12">Ionotropic glutamate receptor L-glutamate and glycine-binding domain-containing protein</fullName>
    </recommendedName>
</protein>
<dbReference type="InterPro" id="IPR052192">
    <property type="entry name" value="Insect_Ionotropic_Sensory_Rcpt"/>
</dbReference>
<accession>W5JSG6</accession>
<evidence type="ECO:0000256" key="2">
    <source>
        <dbReference type="ARBA" id="ARBA00022475"/>
    </source>
</evidence>
<feature type="transmembrane region" description="Helical" evidence="8">
    <location>
        <begin position="355"/>
        <end position="374"/>
    </location>
</feature>
<keyword evidence="4 8" id="KW-1133">Transmembrane helix</keyword>
<evidence type="ECO:0000256" key="8">
    <source>
        <dbReference type="SAM" id="Phobius"/>
    </source>
</evidence>
<keyword evidence="7" id="KW-0325">Glycoprotein</keyword>
<evidence type="ECO:0000256" key="7">
    <source>
        <dbReference type="ARBA" id="ARBA00023180"/>
    </source>
</evidence>
<reference evidence="9" key="3">
    <citation type="journal article" date="2013" name="Nucleic Acids Res.">
        <title>The genome of Anopheles darlingi, the main neotropical malaria vector.</title>
        <authorList>
            <person name="Marinotti O."/>
            <person name="Cerqueira G.C."/>
            <person name="de Almeida L.G."/>
            <person name="Ferro M.I."/>
            <person name="Loreto E.L."/>
            <person name="Zaha A."/>
            <person name="Teixeira S.M."/>
            <person name="Wespiser A.R."/>
            <person name="Almeida E Silva A."/>
            <person name="Schlindwein A.D."/>
            <person name="Pacheco A.C."/>
            <person name="Silva A.L."/>
            <person name="Graveley B.R."/>
            <person name="Walenz B.P."/>
            <person name="Lima Bde A."/>
            <person name="Ribeiro C.A."/>
            <person name="Nunes-Silva C.G."/>
            <person name="de Carvalho C.R."/>
            <person name="Soares C.M."/>
            <person name="de Menezes C.B."/>
            <person name="Matiolli C."/>
            <person name="Caffrey D."/>
            <person name="Araujo D.A."/>
            <person name="de Oliveira D.M."/>
            <person name="Golenbock D."/>
            <person name="Grisard E.C."/>
            <person name="Fantinatti-Garboggini F."/>
            <person name="de Carvalho F.M."/>
            <person name="Barcellos F.G."/>
            <person name="Prosdocimi F."/>
            <person name="May G."/>
            <person name="Azevedo Junior G.M."/>
            <person name="Guimaraes G.M."/>
            <person name="Goldman G.H."/>
            <person name="Padilha I.Q."/>
            <person name="Batista Jda S."/>
            <person name="Ferro J.A."/>
            <person name="Ribeiro J.M."/>
            <person name="Fietto J.L."/>
            <person name="Dabbas K.M."/>
            <person name="Cerdeira L."/>
            <person name="Agnez-Lima L.F."/>
            <person name="Brocchi M."/>
            <person name="de Carvalho M.O."/>
            <person name="Teixeira Mde M."/>
            <person name="Diniz Maia Mde M."/>
            <person name="Goldman M.H."/>
            <person name="Cruz Schneider M.P."/>
            <person name="Felipe M.S."/>
            <person name="Hungria M."/>
            <person name="Nicolas M.F."/>
            <person name="Pereira M."/>
            <person name="Montes M.A."/>
            <person name="Cantao M.E."/>
            <person name="Vincentz M."/>
            <person name="Rafael M.S."/>
            <person name="Silverman N."/>
            <person name="Stoco P.H."/>
            <person name="Souza R.C."/>
            <person name="Vicentini R."/>
            <person name="Gazzinelli R.T."/>
            <person name="Neves Rde O."/>
            <person name="Silva R."/>
            <person name="Astolfi-Filho S."/>
            <person name="Maciel T.E."/>
            <person name="Urmenyi T.P."/>
            <person name="Tadei W.P."/>
            <person name="Camargo E.P."/>
            <person name="de Vasconcelos A.T."/>
        </authorList>
    </citation>
    <scope>NUCLEOTIDE SEQUENCE</scope>
</reference>
<keyword evidence="5 8" id="KW-0472">Membrane</keyword>
<comment type="subcellular location">
    <subcellularLocation>
        <location evidence="1">Cell membrane</location>
        <topology evidence="1">Multi-pass membrane protein</topology>
    </subcellularLocation>
</comment>
<dbReference type="Proteomes" id="UP000000673">
    <property type="component" value="Unassembled WGS sequence"/>
</dbReference>
<dbReference type="PANTHER" id="PTHR42643:SF24">
    <property type="entry name" value="IONOTROPIC RECEPTOR 60A"/>
    <property type="match status" value="1"/>
</dbReference>
<proteinExistence type="predicted"/>
<evidence type="ECO:0000313" key="10">
    <source>
        <dbReference type="EnsemblMetazoa" id="ADAC001958-PA"/>
    </source>
</evidence>
<evidence type="ECO:0000313" key="11">
    <source>
        <dbReference type="Proteomes" id="UP000000673"/>
    </source>
</evidence>
<evidence type="ECO:0000313" key="9">
    <source>
        <dbReference type="EMBL" id="ETN66248.1"/>
    </source>
</evidence>